<dbReference type="AlphaFoldDB" id="A0A1M5A0Y5"/>
<keyword evidence="2" id="KW-1185">Reference proteome</keyword>
<evidence type="ECO:0000313" key="1">
    <source>
        <dbReference type="EMBL" id="SHF24000.1"/>
    </source>
</evidence>
<name>A0A1M5A0Y5_9FLAO</name>
<proteinExistence type="predicted"/>
<dbReference type="RefSeq" id="WP_073362614.1">
    <property type="nucleotide sequence ID" value="NZ_FQVQ01000005.1"/>
</dbReference>
<dbReference type="EMBL" id="FQVQ01000005">
    <property type="protein sequence ID" value="SHF24000.1"/>
    <property type="molecule type" value="Genomic_DNA"/>
</dbReference>
<evidence type="ECO:0008006" key="3">
    <source>
        <dbReference type="Google" id="ProtNLM"/>
    </source>
</evidence>
<protein>
    <recommendedName>
        <fullName evidence="3">Outer membrane protein beta-barrel domain-containing protein</fullName>
    </recommendedName>
</protein>
<dbReference type="OrthoDB" id="9800974at2"/>
<sequence>MILVVWSSLGLQAQKVKKQPWIDFNPAFRFGFQYPQLVGSNFFADDLTESLGFHTSLSLVKIANFRATVGWELQGYRNNNPNRIGNFSHIQSSTALFQVEYEHPLNGRWVLNPTLAYGQSRITYRATRSGTTLARQSWEEIRLGSYANYSFDKTFVGYVGLHYAFLYNSDIKASPADEDYFGRGNKLVLSLGILIH</sequence>
<dbReference type="STRING" id="1124188.SAMN05444377_105105"/>
<reference evidence="1 2" key="1">
    <citation type="submission" date="2016-11" db="EMBL/GenBank/DDBJ databases">
        <authorList>
            <person name="Jaros S."/>
            <person name="Januszkiewicz K."/>
            <person name="Wedrychowicz H."/>
        </authorList>
    </citation>
    <scope>NUCLEOTIDE SEQUENCE [LARGE SCALE GENOMIC DNA]</scope>
    <source>
        <strain evidence="1 2">DSM 25660</strain>
    </source>
</reference>
<evidence type="ECO:0000313" key="2">
    <source>
        <dbReference type="Proteomes" id="UP000184147"/>
    </source>
</evidence>
<accession>A0A1M5A0Y5</accession>
<gene>
    <name evidence="1" type="ORF">SAMN05444377_105105</name>
</gene>
<dbReference type="Proteomes" id="UP000184147">
    <property type="component" value="Unassembled WGS sequence"/>
</dbReference>
<organism evidence="1 2">
    <name type="scientific">Flavobacterium fontis</name>
    <dbReference type="NCBI Taxonomy" id="1124188"/>
    <lineage>
        <taxon>Bacteria</taxon>
        <taxon>Pseudomonadati</taxon>
        <taxon>Bacteroidota</taxon>
        <taxon>Flavobacteriia</taxon>
        <taxon>Flavobacteriales</taxon>
        <taxon>Flavobacteriaceae</taxon>
        <taxon>Flavobacterium</taxon>
    </lineage>
</organism>